<dbReference type="InterPro" id="IPR050109">
    <property type="entry name" value="HTH-type_TetR-like_transc_reg"/>
</dbReference>
<dbReference type="SUPFAM" id="SSF46689">
    <property type="entry name" value="Homeodomain-like"/>
    <property type="match status" value="1"/>
</dbReference>
<keyword evidence="1 2" id="KW-0238">DNA-binding</keyword>
<accession>A0A7X4GS95</accession>
<protein>
    <submittedName>
        <fullName evidence="4">TetR family transcriptional regulator</fullName>
    </submittedName>
</protein>
<organism evidence="4 5">
    <name type="scientific">Duganella rivi</name>
    <dbReference type="NCBI Taxonomy" id="2666083"/>
    <lineage>
        <taxon>Bacteria</taxon>
        <taxon>Pseudomonadati</taxon>
        <taxon>Pseudomonadota</taxon>
        <taxon>Betaproteobacteria</taxon>
        <taxon>Burkholderiales</taxon>
        <taxon>Oxalobacteraceae</taxon>
        <taxon>Telluria group</taxon>
        <taxon>Duganella</taxon>
    </lineage>
</organism>
<evidence type="ECO:0000256" key="2">
    <source>
        <dbReference type="PROSITE-ProRule" id="PRU00335"/>
    </source>
</evidence>
<dbReference type="EMBL" id="WWCK01000005">
    <property type="protein sequence ID" value="MYM68628.1"/>
    <property type="molecule type" value="Genomic_DNA"/>
</dbReference>
<dbReference type="InterPro" id="IPR036271">
    <property type="entry name" value="Tet_transcr_reg_TetR-rel_C_sf"/>
</dbReference>
<dbReference type="InterPro" id="IPR009057">
    <property type="entry name" value="Homeodomain-like_sf"/>
</dbReference>
<dbReference type="Proteomes" id="UP000450012">
    <property type="component" value="Unassembled WGS sequence"/>
</dbReference>
<dbReference type="PRINTS" id="PR00455">
    <property type="entry name" value="HTHTETR"/>
</dbReference>
<dbReference type="AlphaFoldDB" id="A0A7X4GS95"/>
<evidence type="ECO:0000256" key="1">
    <source>
        <dbReference type="ARBA" id="ARBA00023125"/>
    </source>
</evidence>
<reference evidence="4 5" key="1">
    <citation type="submission" date="2019-12" db="EMBL/GenBank/DDBJ databases">
        <title>Novel species isolated from a subtropical stream in China.</title>
        <authorList>
            <person name="Lu H."/>
        </authorList>
    </citation>
    <scope>NUCLEOTIDE SEQUENCE [LARGE SCALE GENOMIC DNA]</scope>
    <source>
        <strain evidence="4 5">FT55W</strain>
    </source>
</reference>
<proteinExistence type="predicted"/>
<feature type="domain" description="HTH tetR-type" evidence="3">
    <location>
        <begin position="43"/>
        <end position="103"/>
    </location>
</feature>
<dbReference type="InterPro" id="IPR039536">
    <property type="entry name" value="TetR_C_Proteobacteria"/>
</dbReference>
<dbReference type="GO" id="GO:0003700">
    <property type="term" value="F:DNA-binding transcription factor activity"/>
    <property type="evidence" value="ECO:0007669"/>
    <property type="project" value="TreeGrafter"/>
</dbReference>
<name>A0A7X4GS95_9BURK</name>
<dbReference type="PANTHER" id="PTHR30055:SF146">
    <property type="entry name" value="HTH-TYPE TRANSCRIPTIONAL DUAL REGULATOR CECR"/>
    <property type="match status" value="1"/>
</dbReference>
<dbReference type="Gene3D" id="1.10.357.10">
    <property type="entry name" value="Tetracycline Repressor, domain 2"/>
    <property type="match status" value="1"/>
</dbReference>
<dbReference type="SUPFAM" id="SSF48498">
    <property type="entry name" value="Tetracyclin repressor-like, C-terminal domain"/>
    <property type="match status" value="1"/>
</dbReference>
<dbReference type="RefSeq" id="WP_161015171.1">
    <property type="nucleotide sequence ID" value="NZ_WWCK01000005.1"/>
</dbReference>
<dbReference type="Pfam" id="PF14246">
    <property type="entry name" value="TetR_C_7"/>
    <property type="match status" value="1"/>
</dbReference>
<dbReference type="PANTHER" id="PTHR30055">
    <property type="entry name" value="HTH-TYPE TRANSCRIPTIONAL REGULATOR RUTR"/>
    <property type="match status" value="1"/>
</dbReference>
<evidence type="ECO:0000259" key="3">
    <source>
        <dbReference type="PROSITE" id="PS50977"/>
    </source>
</evidence>
<dbReference type="Pfam" id="PF00440">
    <property type="entry name" value="TetR_N"/>
    <property type="match status" value="1"/>
</dbReference>
<comment type="caution">
    <text evidence="4">The sequence shown here is derived from an EMBL/GenBank/DDBJ whole genome shotgun (WGS) entry which is preliminary data.</text>
</comment>
<keyword evidence="5" id="KW-1185">Reference proteome</keyword>
<dbReference type="PROSITE" id="PS50977">
    <property type="entry name" value="HTH_TETR_2"/>
    <property type="match status" value="1"/>
</dbReference>
<dbReference type="InterPro" id="IPR001647">
    <property type="entry name" value="HTH_TetR"/>
</dbReference>
<feature type="DNA-binding region" description="H-T-H motif" evidence="2">
    <location>
        <begin position="66"/>
        <end position="85"/>
    </location>
</feature>
<sequence>MNTSDLTEATALDEQDCADGNYSPDSPCFGGKAAGRPRAADKEARREALLHTAGRLFLEKGYSKVSLEMIAREAHVAVRTIYVKFGGKAGLLNAVIADGRARFFGSMESMETDTRPMEVILGDFSLRFLELVSMPTFCNLHRMVAAEARTTPELAETFYQAGPQRTRDELSRFFARPDIKAQLRSEVRPEVLPVFLLNCIMGDHMARLLFPRDEAPPLDELRARAAEGLDLFLRGVKR</sequence>
<gene>
    <name evidence="4" type="ORF">GTP45_17565</name>
</gene>
<evidence type="ECO:0000313" key="4">
    <source>
        <dbReference type="EMBL" id="MYM68628.1"/>
    </source>
</evidence>
<dbReference type="GO" id="GO:0000976">
    <property type="term" value="F:transcription cis-regulatory region binding"/>
    <property type="evidence" value="ECO:0007669"/>
    <property type="project" value="TreeGrafter"/>
</dbReference>
<evidence type="ECO:0000313" key="5">
    <source>
        <dbReference type="Proteomes" id="UP000450012"/>
    </source>
</evidence>